<dbReference type="RefSeq" id="WP_090273210.1">
    <property type="nucleotide sequence ID" value="NZ_LT629748.1"/>
</dbReference>
<evidence type="ECO:0000313" key="1">
    <source>
        <dbReference type="EMBL" id="SDS48322.1"/>
    </source>
</evidence>
<organism evidence="1 2">
    <name type="scientific">Halopseudomonas litoralis</name>
    <dbReference type="NCBI Taxonomy" id="797277"/>
    <lineage>
        <taxon>Bacteria</taxon>
        <taxon>Pseudomonadati</taxon>
        <taxon>Pseudomonadota</taxon>
        <taxon>Gammaproteobacteria</taxon>
        <taxon>Pseudomonadales</taxon>
        <taxon>Pseudomonadaceae</taxon>
        <taxon>Halopseudomonas</taxon>
    </lineage>
</organism>
<sequence length="80" mass="8957">MRTISINLELTEKQAAALRGTLQVMHRQRLQDEFWCDRYRYIPHAMRAGHIVASCPDMAASVKLVAALNMAERESAGGAE</sequence>
<dbReference type="STRING" id="797277.SAMN05216198_2053"/>
<dbReference type="OrthoDB" id="6900326at2"/>
<evidence type="ECO:0000313" key="2">
    <source>
        <dbReference type="Proteomes" id="UP000243426"/>
    </source>
</evidence>
<dbReference type="EMBL" id="LT629748">
    <property type="protein sequence ID" value="SDS48322.1"/>
    <property type="molecule type" value="Genomic_DNA"/>
</dbReference>
<dbReference type="AlphaFoldDB" id="A0A1H1SK48"/>
<name>A0A1H1SK48_9GAMM</name>
<proteinExistence type="predicted"/>
<accession>A0A1H1SK48</accession>
<gene>
    <name evidence="1" type="ORF">SAMN05216198_2053</name>
</gene>
<protein>
    <submittedName>
        <fullName evidence="1">Uncharacterized protein</fullName>
    </submittedName>
</protein>
<reference evidence="2" key="1">
    <citation type="submission" date="2016-10" db="EMBL/GenBank/DDBJ databases">
        <authorList>
            <person name="Varghese N."/>
            <person name="Submissions S."/>
        </authorList>
    </citation>
    <scope>NUCLEOTIDE SEQUENCE [LARGE SCALE GENOMIC DNA]</scope>
    <source>
        <strain evidence="2">2SM5</strain>
    </source>
</reference>
<dbReference type="Proteomes" id="UP000243426">
    <property type="component" value="Chromosome I"/>
</dbReference>
<keyword evidence="2" id="KW-1185">Reference proteome</keyword>